<feature type="region of interest" description="Disordered" evidence="12">
    <location>
        <begin position="69"/>
        <end position="88"/>
    </location>
</feature>
<dbReference type="Proteomes" id="UP000231912">
    <property type="component" value="Unassembled WGS sequence"/>
</dbReference>
<evidence type="ECO:0000256" key="8">
    <source>
        <dbReference type="ARBA" id="ARBA00022989"/>
    </source>
</evidence>
<evidence type="ECO:0000256" key="10">
    <source>
        <dbReference type="ARBA" id="ARBA00023136"/>
    </source>
</evidence>
<keyword evidence="7 11" id="KW-0630">Potassium</keyword>
<evidence type="ECO:0000256" key="2">
    <source>
        <dbReference type="ARBA" id="ARBA00022475"/>
    </source>
</evidence>
<protein>
    <recommendedName>
        <fullName evidence="11">Potassium-transporting ATPase KdpC subunit</fullName>
    </recommendedName>
    <alternativeName>
        <fullName evidence="11">ATP phosphohydrolase [potassium-transporting] C chain</fullName>
    </alternativeName>
    <alternativeName>
        <fullName evidence="11">Potassium-binding and translocating subunit C</fullName>
    </alternativeName>
    <alternativeName>
        <fullName evidence="11">Potassium-translocating ATPase C chain</fullName>
    </alternativeName>
</protein>
<dbReference type="RefSeq" id="WP_100760277.1">
    <property type="nucleotide sequence ID" value="NZ_NPDT01000011.1"/>
</dbReference>
<comment type="similarity">
    <text evidence="11">Belongs to the KdpC family.</text>
</comment>
<dbReference type="PIRSF" id="PIRSF001296">
    <property type="entry name" value="K_ATPase_KdpC"/>
    <property type="match status" value="1"/>
</dbReference>
<dbReference type="PANTHER" id="PTHR30042">
    <property type="entry name" value="POTASSIUM-TRANSPORTING ATPASE C CHAIN"/>
    <property type="match status" value="1"/>
</dbReference>
<dbReference type="HAMAP" id="MF_00276">
    <property type="entry name" value="KdpC"/>
    <property type="match status" value="1"/>
</dbReference>
<keyword evidence="5 11" id="KW-0547">Nucleotide-binding</keyword>
<keyword evidence="3 11" id="KW-0633">Potassium transport</keyword>
<dbReference type="GO" id="GO:0005886">
    <property type="term" value="C:plasma membrane"/>
    <property type="evidence" value="ECO:0007669"/>
    <property type="project" value="UniProtKB-SubCell"/>
</dbReference>
<keyword evidence="4 11" id="KW-0812">Transmembrane</keyword>
<keyword evidence="8 11" id="KW-1133">Transmembrane helix</keyword>
<feature type="compositionally biased region" description="Polar residues" evidence="12">
    <location>
        <begin position="74"/>
        <end position="86"/>
    </location>
</feature>
<evidence type="ECO:0000313" key="14">
    <source>
        <dbReference type="Proteomes" id="UP000231912"/>
    </source>
</evidence>
<keyword evidence="2 11" id="KW-1003">Cell membrane</keyword>
<accession>A0A2M9Z774</accession>
<evidence type="ECO:0000256" key="11">
    <source>
        <dbReference type="HAMAP-Rule" id="MF_00276"/>
    </source>
</evidence>
<evidence type="ECO:0000256" key="12">
    <source>
        <dbReference type="SAM" id="MobiDB-lite"/>
    </source>
</evidence>
<dbReference type="EMBL" id="NPDT01000011">
    <property type="protein sequence ID" value="PJZ64217.1"/>
    <property type="molecule type" value="Genomic_DNA"/>
</dbReference>
<evidence type="ECO:0000256" key="6">
    <source>
        <dbReference type="ARBA" id="ARBA00022840"/>
    </source>
</evidence>
<comment type="subunit">
    <text evidence="11">The system is composed of three essential subunits: KdpA, KdpB and KdpC.</text>
</comment>
<evidence type="ECO:0000256" key="1">
    <source>
        <dbReference type="ARBA" id="ARBA00022448"/>
    </source>
</evidence>
<dbReference type="Pfam" id="PF02669">
    <property type="entry name" value="KdpC"/>
    <property type="match status" value="1"/>
</dbReference>
<keyword evidence="10 11" id="KW-0472">Membrane</keyword>
<comment type="caution">
    <text evidence="13">The sequence shown here is derived from an EMBL/GenBank/DDBJ whole genome shotgun (WGS) entry which is preliminary data.</text>
</comment>
<evidence type="ECO:0000256" key="5">
    <source>
        <dbReference type="ARBA" id="ARBA00022741"/>
    </source>
</evidence>
<reference evidence="13 14" key="1">
    <citation type="submission" date="2017-07" db="EMBL/GenBank/DDBJ databases">
        <title>Leptospira spp. isolated from tropical soils.</title>
        <authorList>
            <person name="Thibeaux R."/>
            <person name="Iraola G."/>
            <person name="Ferres I."/>
            <person name="Bierque E."/>
            <person name="Girault D."/>
            <person name="Soupe-Gilbert M.-E."/>
            <person name="Picardeau M."/>
            <person name="Goarant C."/>
        </authorList>
    </citation>
    <scope>NUCLEOTIDE SEQUENCE [LARGE SCALE GENOMIC DNA]</scope>
    <source>
        <strain evidence="13 14">FH2-C-A2</strain>
    </source>
</reference>
<evidence type="ECO:0000256" key="9">
    <source>
        <dbReference type="ARBA" id="ARBA00023065"/>
    </source>
</evidence>
<comment type="function">
    <text evidence="11">Part of the high-affinity ATP-driven potassium transport (or Kdp) system, which catalyzes the hydrolysis of ATP coupled with the electrogenic transport of potassium into the cytoplasm. This subunit acts as a catalytic chaperone that increases the ATP-binding affinity of the ATP-hydrolyzing subunit KdpB by the formation of a transient KdpB/KdpC/ATP ternary complex.</text>
</comment>
<dbReference type="NCBIfam" id="TIGR00681">
    <property type="entry name" value="kdpC"/>
    <property type="match status" value="1"/>
</dbReference>
<dbReference type="NCBIfam" id="NF001454">
    <property type="entry name" value="PRK00315.1"/>
    <property type="match status" value="1"/>
</dbReference>
<dbReference type="GO" id="GO:0005524">
    <property type="term" value="F:ATP binding"/>
    <property type="evidence" value="ECO:0007669"/>
    <property type="project" value="UniProtKB-UniRule"/>
</dbReference>
<keyword evidence="9 11" id="KW-0406">Ion transport</keyword>
<comment type="subcellular location">
    <subcellularLocation>
        <location evidence="11">Cell membrane</location>
        <topology evidence="11">Single-pass membrane protein</topology>
    </subcellularLocation>
</comment>
<dbReference type="GO" id="GO:0008556">
    <property type="term" value="F:P-type potassium transmembrane transporter activity"/>
    <property type="evidence" value="ECO:0007669"/>
    <property type="project" value="InterPro"/>
</dbReference>
<keyword evidence="1 11" id="KW-0813">Transport</keyword>
<evidence type="ECO:0000256" key="3">
    <source>
        <dbReference type="ARBA" id="ARBA00022538"/>
    </source>
</evidence>
<dbReference type="PANTHER" id="PTHR30042:SF2">
    <property type="entry name" value="POTASSIUM-TRANSPORTING ATPASE KDPC SUBUNIT"/>
    <property type="match status" value="1"/>
</dbReference>
<dbReference type="InterPro" id="IPR003820">
    <property type="entry name" value="KdpC"/>
</dbReference>
<name>A0A2M9Z774_9LEPT</name>
<dbReference type="AlphaFoldDB" id="A0A2M9Z774"/>
<evidence type="ECO:0000256" key="4">
    <source>
        <dbReference type="ARBA" id="ARBA00022692"/>
    </source>
</evidence>
<proteinExistence type="inferred from homology"/>
<evidence type="ECO:0000313" key="13">
    <source>
        <dbReference type="EMBL" id="PJZ64217.1"/>
    </source>
</evidence>
<gene>
    <name evidence="11" type="primary">kdpC</name>
    <name evidence="13" type="ORF">CH371_19050</name>
</gene>
<sequence>MIRGLRHLILWTFFCGILYPILVFGTARIAFAKESSGSLLRKGDSVLGSELLAQKFDSSKYFRSRSSASEYKSDSGSGSNLGPSNKSLEKTVQERRSEWLLRGGGENVPTELLHSSGSGLDPHLSPEAVRYQIPIVAKAREIGIEELERTVQESIEGPQWGIFGPKKINVLKLNLKLDSRGSN</sequence>
<evidence type="ECO:0000256" key="7">
    <source>
        <dbReference type="ARBA" id="ARBA00022958"/>
    </source>
</evidence>
<organism evidence="13 14">
    <name type="scientific">Leptospira wolffii</name>
    <dbReference type="NCBI Taxonomy" id="409998"/>
    <lineage>
        <taxon>Bacteria</taxon>
        <taxon>Pseudomonadati</taxon>
        <taxon>Spirochaetota</taxon>
        <taxon>Spirochaetia</taxon>
        <taxon>Leptospirales</taxon>
        <taxon>Leptospiraceae</taxon>
        <taxon>Leptospira</taxon>
    </lineage>
</organism>
<keyword evidence="6 11" id="KW-0067">ATP-binding</keyword>